<dbReference type="AlphaFoldDB" id="A0A363UMN9"/>
<dbReference type="Gene3D" id="2.102.10.10">
    <property type="entry name" value="Rieske [2Fe-2S] iron-sulphur domain"/>
    <property type="match status" value="1"/>
</dbReference>
<evidence type="ECO:0000256" key="10">
    <source>
        <dbReference type="ARBA" id="ARBA00022714"/>
    </source>
</evidence>
<dbReference type="NCBIfam" id="TIGR01416">
    <property type="entry name" value="Rieske_proteo"/>
    <property type="match status" value="1"/>
</dbReference>
<evidence type="ECO:0000256" key="3">
    <source>
        <dbReference type="ARBA" id="ARBA00010651"/>
    </source>
</evidence>
<dbReference type="Pfam" id="PF10399">
    <property type="entry name" value="UCR_Fe-S_N"/>
    <property type="match status" value="1"/>
</dbReference>
<evidence type="ECO:0000256" key="13">
    <source>
        <dbReference type="ARBA" id="ARBA00022982"/>
    </source>
</evidence>
<dbReference type="GO" id="GO:0051537">
    <property type="term" value="F:2 iron, 2 sulfur cluster binding"/>
    <property type="evidence" value="ECO:0007669"/>
    <property type="project" value="UniProtKB-KW"/>
</dbReference>
<dbReference type="PRINTS" id="PR00162">
    <property type="entry name" value="RIESKE"/>
</dbReference>
<evidence type="ECO:0000256" key="8">
    <source>
        <dbReference type="ARBA" id="ARBA00022475"/>
    </source>
</evidence>
<name>A0A363UMN9_9GAMM</name>
<evidence type="ECO:0000256" key="15">
    <source>
        <dbReference type="ARBA" id="ARBA00023004"/>
    </source>
</evidence>
<evidence type="ECO:0000256" key="1">
    <source>
        <dbReference type="ARBA" id="ARBA00002444"/>
    </source>
</evidence>
<keyword evidence="24" id="KW-1185">Reference proteome</keyword>
<dbReference type="PANTHER" id="PTHR10134">
    <property type="entry name" value="CYTOCHROME B-C1 COMPLEX SUBUNIT RIESKE, MITOCHONDRIAL"/>
    <property type="match status" value="1"/>
</dbReference>
<proteinExistence type="inferred from homology"/>
<evidence type="ECO:0000256" key="7">
    <source>
        <dbReference type="ARBA" id="ARBA00022448"/>
    </source>
</evidence>
<comment type="caution">
    <text evidence="23">The sequence shown here is derived from an EMBL/GenBank/DDBJ whole genome shotgun (WGS) entry which is preliminary data.</text>
</comment>
<keyword evidence="17" id="KW-0472">Membrane</keyword>
<evidence type="ECO:0000256" key="21">
    <source>
        <dbReference type="RuleBase" id="RU004497"/>
    </source>
</evidence>
<dbReference type="PROSITE" id="PS51318">
    <property type="entry name" value="TAT"/>
    <property type="match status" value="1"/>
</dbReference>
<keyword evidence="15" id="KW-0408">Iron</keyword>
<evidence type="ECO:0000256" key="19">
    <source>
        <dbReference type="ARBA" id="ARBA00029351"/>
    </source>
</evidence>
<comment type="subcellular location">
    <subcellularLocation>
        <location evidence="2">Cell membrane</location>
        <topology evidence="2">Single-pass membrane protein</topology>
    </subcellularLocation>
</comment>
<dbReference type="GO" id="GO:0008121">
    <property type="term" value="F:quinol-cytochrome-c reductase activity"/>
    <property type="evidence" value="ECO:0007669"/>
    <property type="project" value="UniProtKB-EC"/>
</dbReference>
<dbReference type="InterPro" id="IPR006317">
    <property type="entry name" value="Ubiquinol_cyt_c_Rdtase_Fe-S-su"/>
</dbReference>
<evidence type="ECO:0000313" key="23">
    <source>
        <dbReference type="EMBL" id="PWN56696.1"/>
    </source>
</evidence>
<sequence>MKDEGVDAGKRRFLTLATSVVGGAGAAAAAVPFLASFKPSARAEALGAPVKADVSKVEDGARVTYTWRGSPVWLVKRTPPMLETLPALSGKLADPDSEQPQQPAYVDPETRSIKPELLVMVGVCTHLGCSPLYRPDPAAADVPGEWMGGFFCPCHGSKFDLAGRVYKGVPAPLNMPVPPHRYESDTVIVIGEDTEVA</sequence>
<evidence type="ECO:0000256" key="11">
    <source>
        <dbReference type="ARBA" id="ARBA00022723"/>
    </source>
</evidence>
<evidence type="ECO:0000256" key="14">
    <source>
        <dbReference type="ARBA" id="ARBA00022989"/>
    </source>
</evidence>
<comment type="catalytic activity">
    <reaction evidence="19 20">
        <text>a quinol + 2 Fe(III)-[cytochrome c](out) = a quinone + 2 Fe(II)-[cytochrome c](out) + 2 H(+)(out)</text>
        <dbReference type="Rhea" id="RHEA:11484"/>
        <dbReference type="Rhea" id="RHEA-COMP:10350"/>
        <dbReference type="Rhea" id="RHEA-COMP:14399"/>
        <dbReference type="ChEBI" id="CHEBI:15378"/>
        <dbReference type="ChEBI" id="CHEBI:24646"/>
        <dbReference type="ChEBI" id="CHEBI:29033"/>
        <dbReference type="ChEBI" id="CHEBI:29034"/>
        <dbReference type="ChEBI" id="CHEBI:132124"/>
        <dbReference type="EC" id="7.1.1.8"/>
    </reaction>
</comment>
<dbReference type="SUPFAM" id="SSF50022">
    <property type="entry name" value="ISP domain"/>
    <property type="match status" value="1"/>
</dbReference>
<comment type="function">
    <text evidence="1">Component of the ubiquinol-cytochrome c reductase complex (complex III or cytochrome b-c1 complex), which is a respiratory chain that generates an electrochemical potential coupled to ATP synthesis.</text>
</comment>
<organism evidence="23 24">
    <name type="scientific">Abyssibacter profundi</name>
    <dbReference type="NCBI Taxonomy" id="2182787"/>
    <lineage>
        <taxon>Bacteria</taxon>
        <taxon>Pseudomonadati</taxon>
        <taxon>Pseudomonadota</taxon>
        <taxon>Gammaproteobacteria</taxon>
        <taxon>Chromatiales</taxon>
        <taxon>Oceanococcaceae</taxon>
        <taxon>Abyssibacter</taxon>
    </lineage>
</organism>
<evidence type="ECO:0000256" key="9">
    <source>
        <dbReference type="ARBA" id="ARBA00022692"/>
    </source>
</evidence>
<evidence type="ECO:0000256" key="16">
    <source>
        <dbReference type="ARBA" id="ARBA00023014"/>
    </source>
</evidence>
<dbReference type="Proteomes" id="UP000251800">
    <property type="component" value="Unassembled WGS sequence"/>
</dbReference>
<evidence type="ECO:0000256" key="17">
    <source>
        <dbReference type="ARBA" id="ARBA00023136"/>
    </source>
</evidence>
<reference evidence="23 24" key="1">
    <citation type="submission" date="2018-05" db="EMBL/GenBank/DDBJ databases">
        <title>Abyssibacter profundi OUC007T gen. nov., sp. nov, a marine bacterium isolated from seawater of the Mariana Trench.</title>
        <authorList>
            <person name="Zhou S."/>
        </authorList>
    </citation>
    <scope>NUCLEOTIDE SEQUENCE [LARGE SCALE GENOMIC DNA]</scope>
    <source>
        <strain evidence="23 24">OUC007</strain>
    </source>
</reference>
<dbReference type="Gene3D" id="1.20.5.510">
    <property type="entry name" value="Single helix bin"/>
    <property type="match status" value="1"/>
</dbReference>
<dbReference type="InterPro" id="IPR014349">
    <property type="entry name" value="Rieske_Fe-S_prot"/>
</dbReference>
<evidence type="ECO:0000256" key="2">
    <source>
        <dbReference type="ARBA" id="ARBA00004162"/>
    </source>
</evidence>
<keyword evidence="13 20" id="KW-0249">Electron transport</keyword>
<dbReference type="EMBL" id="QEQK01000005">
    <property type="protein sequence ID" value="PWN56696.1"/>
    <property type="molecule type" value="Genomic_DNA"/>
</dbReference>
<dbReference type="RefSeq" id="WP_109719889.1">
    <property type="nucleotide sequence ID" value="NZ_QEQK01000005.1"/>
</dbReference>
<dbReference type="InterPro" id="IPR006311">
    <property type="entry name" value="TAT_signal"/>
</dbReference>
<dbReference type="Pfam" id="PF00355">
    <property type="entry name" value="Rieske"/>
    <property type="match status" value="1"/>
</dbReference>
<evidence type="ECO:0000256" key="4">
    <source>
        <dbReference type="ARBA" id="ARBA00011649"/>
    </source>
</evidence>
<protein>
    <recommendedName>
        <fullName evidence="6 20">Ubiquinol-cytochrome c reductase iron-sulfur subunit</fullName>
        <ecNumber evidence="5 20">7.1.1.8</ecNumber>
    </recommendedName>
</protein>
<gene>
    <name evidence="23" type="primary">petA</name>
    <name evidence="23" type="ORF">DEH80_06865</name>
</gene>
<dbReference type="InterPro" id="IPR017941">
    <property type="entry name" value="Rieske_2Fe-2S"/>
</dbReference>
<keyword evidence="16" id="KW-0411">Iron-sulfur</keyword>
<evidence type="ECO:0000256" key="18">
    <source>
        <dbReference type="ARBA" id="ARBA00023157"/>
    </source>
</evidence>
<evidence type="ECO:0000259" key="22">
    <source>
        <dbReference type="PROSITE" id="PS51296"/>
    </source>
</evidence>
<dbReference type="PROSITE" id="PS51296">
    <property type="entry name" value="RIESKE"/>
    <property type="match status" value="1"/>
</dbReference>
<feature type="domain" description="Rieske" evidence="22">
    <location>
        <begin position="84"/>
        <end position="189"/>
    </location>
</feature>
<comment type="subunit">
    <text evidence="4 21">The main subunits of complex b-c1 are: cytochrome b, cytochrome c1 and the Rieske protein.</text>
</comment>
<comment type="cofactor">
    <cofactor evidence="20">
        <name>[2Fe-2S] cluster</name>
        <dbReference type="ChEBI" id="CHEBI:190135"/>
    </cofactor>
    <text evidence="20">Binds 1 [2Fe-2S] cluster per subunit.</text>
</comment>
<evidence type="ECO:0000256" key="12">
    <source>
        <dbReference type="ARBA" id="ARBA00022967"/>
    </source>
</evidence>
<comment type="miscellaneous">
    <text evidence="20">The Rieske protein is a high potential 2Fe-2S protein.</text>
</comment>
<evidence type="ECO:0000256" key="6">
    <source>
        <dbReference type="ARBA" id="ARBA00019816"/>
    </source>
</evidence>
<dbReference type="InterPro" id="IPR019470">
    <property type="entry name" value="Ubiq_cytC_Rdtase_Fe-S_su_TAT"/>
</dbReference>
<keyword evidence="18" id="KW-1015">Disulfide bond</keyword>
<keyword evidence="10" id="KW-0001">2Fe-2S</keyword>
<dbReference type="OrthoDB" id="9767869at2"/>
<keyword evidence="12" id="KW-1278">Translocase</keyword>
<dbReference type="GO" id="GO:0046872">
    <property type="term" value="F:metal ion binding"/>
    <property type="evidence" value="ECO:0007669"/>
    <property type="project" value="UniProtKB-KW"/>
</dbReference>
<accession>A0A363UMN9</accession>
<dbReference type="InterPro" id="IPR036922">
    <property type="entry name" value="Rieske_2Fe-2S_sf"/>
</dbReference>
<evidence type="ECO:0000256" key="20">
    <source>
        <dbReference type="RuleBase" id="RU004494"/>
    </source>
</evidence>
<evidence type="ECO:0000256" key="5">
    <source>
        <dbReference type="ARBA" id="ARBA00012951"/>
    </source>
</evidence>
<keyword evidence="9" id="KW-0812">Transmembrane</keyword>
<keyword evidence="14" id="KW-1133">Transmembrane helix</keyword>
<dbReference type="InterPro" id="IPR005805">
    <property type="entry name" value="Rieske_Fe-S_prot_C"/>
</dbReference>
<comment type="similarity">
    <text evidence="3">Belongs to the Rieske iron-sulfur protein family.</text>
</comment>
<dbReference type="GO" id="GO:0005886">
    <property type="term" value="C:plasma membrane"/>
    <property type="evidence" value="ECO:0007669"/>
    <property type="project" value="UniProtKB-SubCell"/>
</dbReference>
<dbReference type="CDD" id="cd03470">
    <property type="entry name" value="Rieske_cytochrome_bc1"/>
    <property type="match status" value="1"/>
</dbReference>
<evidence type="ECO:0000313" key="24">
    <source>
        <dbReference type="Proteomes" id="UP000251800"/>
    </source>
</evidence>
<keyword evidence="7 20" id="KW-0813">Transport</keyword>
<dbReference type="EC" id="7.1.1.8" evidence="5 20"/>
<keyword evidence="8" id="KW-1003">Cell membrane</keyword>
<keyword evidence="11" id="KW-0479">Metal-binding</keyword>